<sequence length="135" mass="14971">MAELLPQCTDLAQNVNHLLELLQSEPSLRSGQDTTAIETSLKKAISPKFEIVFAGAFSAGKSMLINALLERELLYSAEGHATGTECHIEYAQSDQERVVLTFLSEAEIRALVDTLCQRLDIKAPNNINSYQIRSY</sequence>
<evidence type="ECO:0000256" key="4">
    <source>
        <dbReference type="ARBA" id="ARBA00023134"/>
    </source>
</evidence>
<protein>
    <recommendedName>
        <fullName evidence="6">Dynamin N-terminal domain-containing protein</fullName>
    </recommendedName>
</protein>
<feature type="domain" description="Dynamin N-terminal" evidence="6">
    <location>
        <begin position="51"/>
        <end position="97"/>
    </location>
</feature>
<dbReference type="EMBL" id="PXOH01000043">
    <property type="protein sequence ID" value="PSF31443.1"/>
    <property type="molecule type" value="Genomic_DNA"/>
</dbReference>
<dbReference type="SUPFAM" id="SSF52540">
    <property type="entry name" value="P-loop containing nucleoside triphosphate hydrolases"/>
    <property type="match status" value="1"/>
</dbReference>
<keyword evidence="4" id="KW-0342">GTP-binding</keyword>
<comment type="subcellular location">
    <subcellularLocation>
        <location evidence="1">Membrane</location>
    </subcellularLocation>
</comment>
<dbReference type="GO" id="GO:0003924">
    <property type="term" value="F:GTPase activity"/>
    <property type="evidence" value="ECO:0007669"/>
    <property type="project" value="InterPro"/>
</dbReference>
<dbReference type="AlphaFoldDB" id="A0A2T1LRQ9"/>
<keyword evidence="3" id="KW-0378">Hydrolase</keyword>
<organism evidence="7 8">
    <name type="scientific">Aphanothece hegewaldii CCALA 016</name>
    <dbReference type="NCBI Taxonomy" id="2107694"/>
    <lineage>
        <taxon>Bacteria</taxon>
        <taxon>Bacillati</taxon>
        <taxon>Cyanobacteriota</taxon>
        <taxon>Cyanophyceae</taxon>
        <taxon>Oscillatoriophycideae</taxon>
        <taxon>Chroococcales</taxon>
        <taxon>Aphanothecaceae</taxon>
        <taxon>Aphanothece</taxon>
    </lineage>
</organism>
<dbReference type="InterPro" id="IPR027417">
    <property type="entry name" value="P-loop_NTPase"/>
</dbReference>
<reference evidence="7 8" key="2">
    <citation type="submission" date="2018-03" db="EMBL/GenBank/DDBJ databases">
        <authorList>
            <person name="Keele B.F."/>
        </authorList>
    </citation>
    <scope>NUCLEOTIDE SEQUENCE [LARGE SCALE GENOMIC DNA]</scope>
    <source>
        <strain evidence="7 8">CCALA 016</strain>
    </source>
</reference>
<dbReference type="Pfam" id="PF00350">
    <property type="entry name" value="Dynamin_N"/>
    <property type="match status" value="1"/>
</dbReference>
<evidence type="ECO:0000256" key="2">
    <source>
        <dbReference type="ARBA" id="ARBA00022741"/>
    </source>
</evidence>
<proteinExistence type="predicted"/>
<comment type="caution">
    <text evidence="7">The sequence shown here is derived from an EMBL/GenBank/DDBJ whole genome shotgun (WGS) entry which is preliminary data.</text>
</comment>
<dbReference type="PANTHER" id="PTHR10465:SF0">
    <property type="entry name" value="SARCALUMENIN"/>
    <property type="match status" value="1"/>
</dbReference>
<dbReference type="InterPro" id="IPR027094">
    <property type="entry name" value="Mitofusin_fam"/>
</dbReference>
<accession>A0A2T1LRQ9</accession>
<keyword evidence="5" id="KW-0472">Membrane</keyword>
<dbReference type="Proteomes" id="UP000239001">
    <property type="component" value="Unassembled WGS sequence"/>
</dbReference>
<dbReference type="GO" id="GO:0005525">
    <property type="term" value="F:GTP binding"/>
    <property type="evidence" value="ECO:0007669"/>
    <property type="project" value="UniProtKB-KW"/>
</dbReference>
<dbReference type="GO" id="GO:0016020">
    <property type="term" value="C:membrane"/>
    <property type="evidence" value="ECO:0007669"/>
    <property type="project" value="UniProtKB-SubCell"/>
</dbReference>
<evidence type="ECO:0000256" key="3">
    <source>
        <dbReference type="ARBA" id="ARBA00022801"/>
    </source>
</evidence>
<evidence type="ECO:0000313" key="8">
    <source>
        <dbReference type="Proteomes" id="UP000239001"/>
    </source>
</evidence>
<evidence type="ECO:0000313" key="7">
    <source>
        <dbReference type="EMBL" id="PSF31443.1"/>
    </source>
</evidence>
<gene>
    <name evidence="7" type="ORF">C7H19_22615</name>
</gene>
<dbReference type="Gene3D" id="3.40.50.300">
    <property type="entry name" value="P-loop containing nucleotide triphosphate hydrolases"/>
    <property type="match status" value="1"/>
</dbReference>
<keyword evidence="2" id="KW-0547">Nucleotide-binding</keyword>
<evidence type="ECO:0000259" key="6">
    <source>
        <dbReference type="Pfam" id="PF00350"/>
    </source>
</evidence>
<dbReference type="PANTHER" id="PTHR10465">
    <property type="entry name" value="TRANSMEMBRANE GTPASE FZO1"/>
    <property type="match status" value="1"/>
</dbReference>
<evidence type="ECO:0000256" key="5">
    <source>
        <dbReference type="ARBA" id="ARBA00023136"/>
    </source>
</evidence>
<dbReference type="InterPro" id="IPR045063">
    <property type="entry name" value="Dynamin_N"/>
</dbReference>
<evidence type="ECO:0000256" key="1">
    <source>
        <dbReference type="ARBA" id="ARBA00004370"/>
    </source>
</evidence>
<keyword evidence="8" id="KW-1185">Reference proteome</keyword>
<reference evidence="7 8" key="1">
    <citation type="submission" date="2018-03" db="EMBL/GenBank/DDBJ databases">
        <title>The ancient ancestry and fast evolution of plastids.</title>
        <authorList>
            <person name="Moore K.R."/>
            <person name="Magnabosco C."/>
            <person name="Momper L."/>
            <person name="Gold D.A."/>
            <person name="Bosak T."/>
            <person name="Fournier G.P."/>
        </authorList>
    </citation>
    <scope>NUCLEOTIDE SEQUENCE [LARGE SCALE GENOMIC DNA]</scope>
    <source>
        <strain evidence="7 8">CCALA 016</strain>
    </source>
</reference>
<dbReference type="OrthoDB" id="9816479at2"/>
<name>A0A2T1LRQ9_9CHRO</name>